<gene>
    <name evidence="1" type="ORF">HPP92_017935</name>
</gene>
<sequence length="104" mass="12157">MDLGFVCSSSSHLLLFLIIFIFQEKCPIHQFIRLYFIYYFDLFSIKFFSLSRSAQAVTTIDLKHGQASAIGDRMMPFSETKQLETIPSTPRLRRLNFCYLSSRD</sequence>
<dbReference type="Proteomes" id="UP000639772">
    <property type="component" value="Chromosome 9"/>
</dbReference>
<organism evidence="1 2">
    <name type="scientific">Vanilla planifolia</name>
    <name type="common">Vanilla</name>
    <dbReference type="NCBI Taxonomy" id="51239"/>
    <lineage>
        <taxon>Eukaryota</taxon>
        <taxon>Viridiplantae</taxon>
        <taxon>Streptophyta</taxon>
        <taxon>Embryophyta</taxon>
        <taxon>Tracheophyta</taxon>
        <taxon>Spermatophyta</taxon>
        <taxon>Magnoliopsida</taxon>
        <taxon>Liliopsida</taxon>
        <taxon>Asparagales</taxon>
        <taxon>Orchidaceae</taxon>
        <taxon>Vanilloideae</taxon>
        <taxon>Vanilleae</taxon>
        <taxon>Vanilla</taxon>
    </lineage>
</organism>
<evidence type="ECO:0000313" key="1">
    <source>
        <dbReference type="EMBL" id="KAG0468607.1"/>
    </source>
</evidence>
<accession>A0A835UNW9</accession>
<proteinExistence type="predicted"/>
<name>A0A835UNW9_VANPL</name>
<dbReference type="EMBL" id="JADCNM010000009">
    <property type="protein sequence ID" value="KAG0468607.1"/>
    <property type="molecule type" value="Genomic_DNA"/>
</dbReference>
<dbReference type="AlphaFoldDB" id="A0A835UNW9"/>
<evidence type="ECO:0000313" key="2">
    <source>
        <dbReference type="Proteomes" id="UP000639772"/>
    </source>
</evidence>
<comment type="caution">
    <text evidence="1">The sequence shown here is derived from an EMBL/GenBank/DDBJ whole genome shotgun (WGS) entry which is preliminary data.</text>
</comment>
<protein>
    <submittedName>
        <fullName evidence="1">Uncharacterized protein</fullName>
    </submittedName>
</protein>
<reference evidence="1 2" key="1">
    <citation type="journal article" date="2020" name="Nat. Food">
        <title>A phased Vanilla planifolia genome enables genetic improvement of flavour and production.</title>
        <authorList>
            <person name="Hasing T."/>
            <person name="Tang H."/>
            <person name="Brym M."/>
            <person name="Khazi F."/>
            <person name="Huang T."/>
            <person name="Chambers A.H."/>
        </authorList>
    </citation>
    <scope>NUCLEOTIDE SEQUENCE [LARGE SCALE GENOMIC DNA]</scope>
    <source>
        <tissue evidence="1">Leaf</tissue>
    </source>
</reference>